<dbReference type="PANTHER" id="PTHR44379">
    <property type="entry name" value="OXIDOREDUCTASE WITH IRON-SULFUR SUBUNIT"/>
    <property type="match status" value="1"/>
</dbReference>
<sequence length="194" mass="20646">MRIELTVNGERAAIDIEPRKTLADALREDLGLTGTHLGCEHGVCGACTVLVDGGPVRACLMFAVQADGSSVTTVEGMAADDGTLHPLQRAFCDRHGLQCGFCTPGMLMSALDLLHREVEPTRERIREEMSGNICRCTGYVGIVDAVEEAAAEINRIGTEPAHECTVHEHENSSTERTSGTQAEVASGPEPSFPG</sequence>
<evidence type="ECO:0000256" key="4">
    <source>
        <dbReference type="ARBA" id="ARBA00023004"/>
    </source>
</evidence>
<name>A0A2S8J8R1_RHOOP</name>
<dbReference type="InterPro" id="IPR036010">
    <property type="entry name" value="2Fe-2S_ferredoxin-like_sf"/>
</dbReference>
<dbReference type="FunFam" id="1.10.150.120:FF:000003">
    <property type="entry name" value="Carbon monoxide dehydrogenase, small subunit"/>
    <property type="match status" value="1"/>
</dbReference>
<feature type="domain" description="2Fe-2S ferredoxin-type" evidence="8">
    <location>
        <begin position="1"/>
        <end position="77"/>
    </location>
</feature>
<dbReference type="CDD" id="cd00207">
    <property type="entry name" value="fer2"/>
    <property type="match status" value="1"/>
</dbReference>
<dbReference type="InterPro" id="IPR001041">
    <property type="entry name" value="2Fe-2S_ferredoxin-type"/>
</dbReference>
<accession>A0A2S8J8R1</accession>
<dbReference type="SUPFAM" id="SSF54292">
    <property type="entry name" value="2Fe-2S ferredoxin-like"/>
    <property type="match status" value="1"/>
</dbReference>
<comment type="pathway">
    <text evidence="6">Alkaloid degradation; nicotine degradation.</text>
</comment>
<dbReference type="GO" id="GO:0051537">
    <property type="term" value="F:2 iron, 2 sulfur cluster binding"/>
    <property type="evidence" value="ECO:0007669"/>
    <property type="project" value="UniProtKB-KW"/>
</dbReference>
<organism evidence="9 10">
    <name type="scientific">Rhodococcus opacus</name>
    <name type="common">Nocardia opaca</name>
    <dbReference type="NCBI Taxonomy" id="37919"/>
    <lineage>
        <taxon>Bacteria</taxon>
        <taxon>Bacillati</taxon>
        <taxon>Actinomycetota</taxon>
        <taxon>Actinomycetes</taxon>
        <taxon>Mycobacteriales</taxon>
        <taxon>Nocardiaceae</taxon>
        <taxon>Rhodococcus</taxon>
    </lineage>
</organism>
<dbReference type="Gene3D" id="3.10.20.30">
    <property type="match status" value="1"/>
</dbReference>
<dbReference type="RefSeq" id="WP_105416653.1">
    <property type="nucleotide sequence ID" value="NZ_PUIO01000021.1"/>
</dbReference>
<evidence type="ECO:0000256" key="3">
    <source>
        <dbReference type="ARBA" id="ARBA00023002"/>
    </source>
</evidence>
<dbReference type="EMBL" id="PUIO01000021">
    <property type="protein sequence ID" value="PQP23450.1"/>
    <property type="molecule type" value="Genomic_DNA"/>
</dbReference>
<dbReference type="InterPro" id="IPR012675">
    <property type="entry name" value="Beta-grasp_dom_sf"/>
</dbReference>
<evidence type="ECO:0000259" key="8">
    <source>
        <dbReference type="PROSITE" id="PS51085"/>
    </source>
</evidence>
<dbReference type="InterPro" id="IPR051452">
    <property type="entry name" value="Diverse_Oxidoreductases"/>
</dbReference>
<dbReference type="GO" id="GO:0046872">
    <property type="term" value="F:metal ion binding"/>
    <property type="evidence" value="ECO:0007669"/>
    <property type="project" value="UniProtKB-KW"/>
</dbReference>
<keyword evidence="2" id="KW-0479">Metal-binding</keyword>
<dbReference type="InterPro" id="IPR036884">
    <property type="entry name" value="2Fe-2S-bd_dom_sf"/>
</dbReference>
<dbReference type="Proteomes" id="UP000239290">
    <property type="component" value="Unassembled WGS sequence"/>
</dbReference>
<keyword evidence="4" id="KW-0408">Iron</keyword>
<dbReference type="PROSITE" id="PS00197">
    <property type="entry name" value="2FE2S_FER_1"/>
    <property type="match status" value="1"/>
</dbReference>
<keyword evidence="5" id="KW-0411">Iron-sulfur</keyword>
<evidence type="ECO:0000313" key="9">
    <source>
        <dbReference type="EMBL" id="PQP23450.1"/>
    </source>
</evidence>
<evidence type="ECO:0000256" key="7">
    <source>
        <dbReference type="SAM" id="MobiDB-lite"/>
    </source>
</evidence>
<gene>
    <name evidence="9" type="ORF">C5613_19120</name>
</gene>
<dbReference type="FunFam" id="3.10.20.30:FF:000020">
    <property type="entry name" value="Xanthine dehydrogenase iron-sulfur subunit"/>
    <property type="match status" value="1"/>
</dbReference>
<dbReference type="Pfam" id="PF01799">
    <property type="entry name" value="Fer2_2"/>
    <property type="match status" value="1"/>
</dbReference>
<evidence type="ECO:0000256" key="1">
    <source>
        <dbReference type="ARBA" id="ARBA00022714"/>
    </source>
</evidence>
<protein>
    <submittedName>
        <fullName evidence="9">4-hydroxybenzoyl-CoA reductase subunit gamma</fullName>
    </submittedName>
</protein>
<comment type="caution">
    <text evidence="9">The sequence shown here is derived from an EMBL/GenBank/DDBJ whole genome shotgun (WGS) entry which is preliminary data.</text>
</comment>
<evidence type="ECO:0000313" key="10">
    <source>
        <dbReference type="Proteomes" id="UP000239290"/>
    </source>
</evidence>
<dbReference type="Pfam" id="PF00111">
    <property type="entry name" value="Fer2"/>
    <property type="match status" value="1"/>
</dbReference>
<evidence type="ECO:0000256" key="2">
    <source>
        <dbReference type="ARBA" id="ARBA00022723"/>
    </source>
</evidence>
<dbReference type="GO" id="GO:0016491">
    <property type="term" value="F:oxidoreductase activity"/>
    <property type="evidence" value="ECO:0007669"/>
    <property type="project" value="UniProtKB-KW"/>
</dbReference>
<dbReference type="InterPro" id="IPR006058">
    <property type="entry name" value="2Fe2S_fd_BS"/>
</dbReference>
<keyword evidence="1" id="KW-0001">2Fe-2S</keyword>
<dbReference type="Gene3D" id="1.10.150.120">
    <property type="entry name" value="[2Fe-2S]-binding domain"/>
    <property type="match status" value="1"/>
</dbReference>
<feature type="compositionally biased region" description="Polar residues" evidence="7">
    <location>
        <begin position="174"/>
        <end position="183"/>
    </location>
</feature>
<proteinExistence type="predicted"/>
<evidence type="ECO:0000256" key="6">
    <source>
        <dbReference type="ARBA" id="ARBA00060707"/>
    </source>
</evidence>
<dbReference type="SUPFAM" id="SSF47741">
    <property type="entry name" value="CO dehydrogenase ISP C-domain like"/>
    <property type="match status" value="1"/>
</dbReference>
<dbReference type="PANTHER" id="PTHR44379:SF8">
    <property type="entry name" value="XANTHINE DEHYDROGENASE IRON-SULFUR-BINDING SUBUNIT XDHC-RELATED"/>
    <property type="match status" value="1"/>
</dbReference>
<dbReference type="PROSITE" id="PS51085">
    <property type="entry name" value="2FE2S_FER_2"/>
    <property type="match status" value="1"/>
</dbReference>
<evidence type="ECO:0000256" key="5">
    <source>
        <dbReference type="ARBA" id="ARBA00023014"/>
    </source>
</evidence>
<reference evidence="10" key="1">
    <citation type="submission" date="2018-02" db="EMBL/GenBank/DDBJ databases">
        <title>Draft genome sequencing of Rhodococcus opacus KU647198.</title>
        <authorList>
            <person name="Zheng B.-X."/>
        </authorList>
    </citation>
    <scope>NUCLEOTIDE SEQUENCE [LARGE SCALE GENOMIC DNA]</scope>
    <source>
        <strain evidence="10">04-OD7</strain>
    </source>
</reference>
<dbReference type="AlphaFoldDB" id="A0A2S8J8R1"/>
<feature type="region of interest" description="Disordered" evidence="7">
    <location>
        <begin position="167"/>
        <end position="194"/>
    </location>
</feature>
<keyword evidence="3" id="KW-0560">Oxidoreductase</keyword>
<dbReference type="InterPro" id="IPR002888">
    <property type="entry name" value="2Fe-2S-bd"/>
</dbReference>